<evidence type="ECO:0000259" key="1">
    <source>
        <dbReference type="Pfam" id="PF01022"/>
    </source>
</evidence>
<feature type="domain" description="HTH arsR-type" evidence="1">
    <location>
        <begin position="26"/>
        <end position="71"/>
    </location>
</feature>
<reference evidence="2 3" key="1">
    <citation type="submission" date="2023-07" db="EMBL/GenBank/DDBJ databases">
        <title>Sorghum-associated microbial communities from plants grown in Nebraska, USA.</title>
        <authorList>
            <person name="Schachtman D."/>
        </authorList>
    </citation>
    <scope>NUCLEOTIDE SEQUENCE [LARGE SCALE GENOMIC DNA]</scope>
    <source>
        <strain evidence="2 3">BE167</strain>
    </source>
</reference>
<evidence type="ECO:0000313" key="3">
    <source>
        <dbReference type="Proteomes" id="UP001252243"/>
    </source>
</evidence>
<name>A0ABU1UHG2_9MICC</name>
<dbReference type="Proteomes" id="UP001252243">
    <property type="component" value="Unassembled WGS sequence"/>
</dbReference>
<dbReference type="InterPro" id="IPR011991">
    <property type="entry name" value="ArsR-like_HTH"/>
</dbReference>
<accession>A0ABU1UHG2</accession>
<keyword evidence="3" id="KW-1185">Reference proteome</keyword>
<dbReference type="InterPro" id="IPR001845">
    <property type="entry name" value="HTH_ArsR_DNA-bd_dom"/>
</dbReference>
<proteinExistence type="predicted"/>
<evidence type="ECO:0000313" key="2">
    <source>
        <dbReference type="EMBL" id="MDR7084570.1"/>
    </source>
</evidence>
<gene>
    <name evidence="2" type="ORF">J2X01_003881</name>
</gene>
<dbReference type="InterPro" id="IPR036388">
    <property type="entry name" value="WH-like_DNA-bd_sf"/>
</dbReference>
<dbReference type="Gene3D" id="1.10.10.10">
    <property type="entry name" value="Winged helix-like DNA-binding domain superfamily/Winged helix DNA-binding domain"/>
    <property type="match status" value="1"/>
</dbReference>
<dbReference type="Pfam" id="PF01022">
    <property type="entry name" value="HTH_5"/>
    <property type="match status" value="1"/>
</dbReference>
<organism evidence="2 3">
    <name type="scientific">Arthrobacter ginsengisoli</name>
    <dbReference type="NCBI Taxonomy" id="1356565"/>
    <lineage>
        <taxon>Bacteria</taxon>
        <taxon>Bacillati</taxon>
        <taxon>Actinomycetota</taxon>
        <taxon>Actinomycetes</taxon>
        <taxon>Micrococcales</taxon>
        <taxon>Micrococcaceae</taxon>
        <taxon>Arthrobacter</taxon>
    </lineage>
</organism>
<protein>
    <submittedName>
        <fullName evidence="2">ArsR family transcriptional regulator</fullName>
    </submittedName>
</protein>
<dbReference type="SUPFAM" id="SSF46785">
    <property type="entry name" value="Winged helix' DNA-binding domain"/>
    <property type="match status" value="1"/>
</dbReference>
<sequence>MTADIEIQSPMDVHRIQRTKRARNTPIKSQIIDYLANHGASKVADISNGIASSRGAVRYHLAALENASIVRSNISPGARGRFTPFYGLAPGITEPAS</sequence>
<dbReference type="CDD" id="cd00090">
    <property type="entry name" value="HTH_ARSR"/>
    <property type="match status" value="1"/>
</dbReference>
<dbReference type="RefSeq" id="WP_310061175.1">
    <property type="nucleotide sequence ID" value="NZ_JAVDVQ010000025.1"/>
</dbReference>
<comment type="caution">
    <text evidence="2">The sequence shown here is derived from an EMBL/GenBank/DDBJ whole genome shotgun (WGS) entry which is preliminary data.</text>
</comment>
<dbReference type="EMBL" id="JAVDVQ010000025">
    <property type="protein sequence ID" value="MDR7084570.1"/>
    <property type="molecule type" value="Genomic_DNA"/>
</dbReference>
<dbReference type="InterPro" id="IPR036390">
    <property type="entry name" value="WH_DNA-bd_sf"/>
</dbReference>